<keyword evidence="3" id="KW-1185">Reference proteome</keyword>
<name>X6LF91_RETFI</name>
<gene>
    <name evidence="2" type="ORF">RFI_38112</name>
</gene>
<organism evidence="2 3">
    <name type="scientific">Reticulomyxa filosa</name>
    <dbReference type="NCBI Taxonomy" id="46433"/>
    <lineage>
        <taxon>Eukaryota</taxon>
        <taxon>Sar</taxon>
        <taxon>Rhizaria</taxon>
        <taxon>Retaria</taxon>
        <taxon>Foraminifera</taxon>
        <taxon>Monothalamids</taxon>
        <taxon>Reticulomyxidae</taxon>
        <taxon>Reticulomyxa</taxon>
    </lineage>
</organism>
<dbReference type="Proteomes" id="UP000023152">
    <property type="component" value="Unassembled WGS sequence"/>
</dbReference>
<feature type="compositionally biased region" description="Basic and acidic residues" evidence="1">
    <location>
        <begin position="46"/>
        <end position="68"/>
    </location>
</feature>
<sequence length="219" mass="25693">KPSKQRCILCRGQHASDSVLCPVIRQVREKIGIHFSRREKVVILKKEKKNEIHNEKKPEQQQKKEQERKKNKSKKRTKKNFRDRDRQVQRNNRNQKKKEDEDEVSQLRAQIAQLQETVKHLSTMVHALSHLLRKQDYYEEEEETQTSDVEYEEWTICPTAGAESPRSSTTHLSPSGVFQVGDKEIKIKDSRISTINSGVKQEEQVSYVVKICMPNDELD</sequence>
<feature type="non-terminal residue" evidence="2">
    <location>
        <position position="219"/>
    </location>
</feature>
<dbReference type="EMBL" id="ASPP01044150">
    <property type="protein sequence ID" value="ETN99369.1"/>
    <property type="molecule type" value="Genomic_DNA"/>
</dbReference>
<evidence type="ECO:0000256" key="1">
    <source>
        <dbReference type="SAM" id="MobiDB-lite"/>
    </source>
</evidence>
<accession>X6LF91</accession>
<reference evidence="2 3" key="1">
    <citation type="journal article" date="2013" name="Curr. Biol.">
        <title>The Genome of the Foraminiferan Reticulomyxa filosa.</title>
        <authorList>
            <person name="Glockner G."/>
            <person name="Hulsmann N."/>
            <person name="Schleicher M."/>
            <person name="Noegel A.A."/>
            <person name="Eichinger L."/>
            <person name="Gallinger C."/>
            <person name="Pawlowski J."/>
            <person name="Sierra R."/>
            <person name="Euteneuer U."/>
            <person name="Pillet L."/>
            <person name="Moustafa A."/>
            <person name="Platzer M."/>
            <person name="Groth M."/>
            <person name="Szafranski K."/>
            <person name="Schliwa M."/>
        </authorList>
    </citation>
    <scope>NUCLEOTIDE SEQUENCE [LARGE SCALE GENOMIC DNA]</scope>
</reference>
<protein>
    <submittedName>
        <fullName evidence="2">Uncharacterized protein</fullName>
    </submittedName>
</protein>
<dbReference type="AlphaFoldDB" id="X6LF91"/>
<comment type="caution">
    <text evidence="2">The sequence shown here is derived from an EMBL/GenBank/DDBJ whole genome shotgun (WGS) entry which is preliminary data.</text>
</comment>
<evidence type="ECO:0000313" key="3">
    <source>
        <dbReference type="Proteomes" id="UP000023152"/>
    </source>
</evidence>
<feature type="region of interest" description="Disordered" evidence="1">
    <location>
        <begin position="46"/>
        <end position="105"/>
    </location>
</feature>
<proteinExistence type="predicted"/>
<evidence type="ECO:0000313" key="2">
    <source>
        <dbReference type="EMBL" id="ETN99369.1"/>
    </source>
</evidence>
<feature type="non-terminal residue" evidence="2">
    <location>
        <position position="1"/>
    </location>
</feature>
<feature type="compositionally biased region" description="Basic residues" evidence="1">
    <location>
        <begin position="69"/>
        <end position="79"/>
    </location>
</feature>